<organism evidence="3">
    <name type="scientific">Anisakis simplex</name>
    <name type="common">Herring worm</name>
    <dbReference type="NCBI Taxonomy" id="6269"/>
    <lineage>
        <taxon>Eukaryota</taxon>
        <taxon>Metazoa</taxon>
        <taxon>Ecdysozoa</taxon>
        <taxon>Nematoda</taxon>
        <taxon>Chromadorea</taxon>
        <taxon>Rhabditida</taxon>
        <taxon>Spirurina</taxon>
        <taxon>Ascaridomorpha</taxon>
        <taxon>Ascaridoidea</taxon>
        <taxon>Anisakidae</taxon>
        <taxon>Anisakis</taxon>
        <taxon>Anisakis simplex complex</taxon>
    </lineage>
</organism>
<gene>
    <name evidence="1" type="ORF">ASIM_LOCUS13832</name>
</gene>
<proteinExistence type="predicted"/>
<evidence type="ECO:0000313" key="2">
    <source>
        <dbReference type="Proteomes" id="UP000267096"/>
    </source>
</evidence>
<evidence type="ECO:0000313" key="3">
    <source>
        <dbReference type="WBParaSite" id="ASIM_0001440501-mRNA-1"/>
    </source>
</evidence>
<reference evidence="1 2" key="2">
    <citation type="submission" date="2018-11" db="EMBL/GenBank/DDBJ databases">
        <authorList>
            <consortium name="Pathogen Informatics"/>
        </authorList>
    </citation>
    <scope>NUCLEOTIDE SEQUENCE [LARGE SCALE GENOMIC DNA]</scope>
</reference>
<sequence length="123" mass="13951">MMDRSPSELRLLPGPTGVKYDDALMTLTVHLVVMGIRGKTFARAANTDVHLKYDDQSFSILLEVFKLNKKAKPPIKDVLDTRFYEMEKCPGKITKCEYKLKKNQCILTLHKAAPALWANILSL</sequence>
<dbReference type="EMBL" id="UYRR01031515">
    <property type="protein sequence ID" value="VDK50691.1"/>
    <property type="molecule type" value="Genomic_DNA"/>
</dbReference>
<dbReference type="OrthoDB" id="6146649at2759"/>
<accession>A0A0M3K0Q7</accession>
<reference evidence="3" key="1">
    <citation type="submission" date="2017-02" db="UniProtKB">
        <authorList>
            <consortium name="WormBaseParasite"/>
        </authorList>
    </citation>
    <scope>IDENTIFICATION</scope>
</reference>
<keyword evidence="2" id="KW-1185">Reference proteome</keyword>
<evidence type="ECO:0000313" key="1">
    <source>
        <dbReference type="EMBL" id="VDK50691.1"/>
    </source>
</evidence>
<name>A0A0M3K0Q7_ANISI</name>
<dbReference type="AlphaFoldDB" id="A0A0M3K0Q7"/>
<dbReference type="WBParaSite" id="ASIM_0001440501-mRNA-1">
    <property type="protein sequence ID" value="ASIM_0001440501-mRNA-1"/>
    <property type="gene ID" value="ASIM_0001440501"/>
</dbReference>
<dbReference type="Proteomes" id="UP000267096">
    <property type="component" value="Unassembled WGS sequence"/>
</dbReference>
<protein>
    <submittedName>
        <fullName evidence="3">CS domain-containing protein</fullName>
    </submittedName>
</protein>